<accession>A0A9P7GIW9</accession>
<name>A0A9P7GIW9_9AGAR</name>
<reference evidence="1" key="2">
    <citation type="submission" date="2021-10" db="EMBL/GenBank/DDBJ databases">
        <title>Phylogenomics reveals ancestral predisposition of the termite-cultivated fungus Termitomyces towards a domesticated lifestyle.</title>
        <authorList>
            <person name="Auxier B."/>
            <person name="Grum-Grzhimaylo A."/>
            <person name="Cardenas M.E."/>
            <person name="Lodge J.D."/>
            <person name="Laessoe T."/>
            <person name="Pedersen O."/>
            <person name="Smith M.E."/>
            <person name="Kuyper T.W."/>
            <person name="Franco-Molano E.A."/>
            <person name="Baroni T.J."/>
            <person name="Aanen D.K."/>
        </authorList>
    </citation>
    <scope>NUCLEOTIDE SEQUENCE</scope>
    <source>
        <strain evidence="1">D49</strain>
    </source>
</reference>
<sequence length="460" mass="52296">MQRNHTKTPIPDSRAMYLTDPMVYRHPREDVAKRSDFIVPDAEQLEFREMRGLIQGLVDKLDSQGLPLDARSNDLREKYTDRLRELQGATAAYKKLPPELLLEIFSHAGAFVKGPVLVQRGINLLERHPWIFSHVCSRWRQVLASAHSLWDDVCVNEPGYYGVFTLQEVRVRKSLELLALAADIVARGTRFLDVRISQVVVQALPPRANPLGELIIPFASQFKTISLECSRAFINPLISSSAVPFSQLESFTMCLDIILPTLGPDDGPYLAPFLLLANAPNLRTFRFQLNTDWDLMTRERVGRVIRPHTFSVPWAQITELELYLHVMTIKDAHALLSLCTSLQTCSLHARAQDPNLPVEYGPLPEKILTLPYLTALRLFFFCGPIELRLFKFLLVPSLKSLELDAGADEMLLECLQDLMQRSRCVLQKLKGKPSPWIPNRAFQQFHDGLKGLEVFDMADE</sequence>
<dbReference type="OrthoDB" id="3365698at2759"/>
<evidence type="ECO:0000313" key="1">
    <source>
        <dbReference type="EMBL" id="KAG5649338.1"/>
    </source>
</evidence>
<evidence type="ECO:0008006" key="3">
    <source>
        <dbReference type="Google" id="ProtNLM"/>
    </source>
</evidence>
<dbReference type="EMBL" id="JABCKI010001145">
    <property type="protein sequence ID" value="KAG5649338.1"/>
    <property type="molecule type" value="Genomic_DNA"/>
</dbReference>
<dbReference type="Proteomes" id="UP000717328">
    <property type="component" value="Unassembled WGS sequence"/>
</dbReference>
<dbReference type="Gene3D" id="1.20.1280.50">
    <property type="match status" value="1"/>
</dbReference>
<comment type="caution">
    <text evidence="1">The sequence shown here is derived from an EMBL/GenBank/DDBJ whole genome shotgun (WGS) entry which is preliminary data.</text>
</comment>
<evidence type="ECO:0000313" key="2">
    <source>
        <dbReference type="Proteomes" id="UP000717328"/>
    </source>
</evidence>
<keyword evidence="2" id="KW-1185">Reference proteome</keyword>
<protein>
    <recommendedName>
        <fullName evidence="3">F-box domain-containing protein</fullName>
    </recommendedName>
</protein>
<reference evidence="1" key="1">
    <citation type="submission" date="2021-02" db="EMBL/GenBank/DDBJ databases">
        <authorList>
            <person name="Nieuwenhuis M."/>
            <person name="Van De Peppel L.J.J."/>
        </authorList>
    </citation>
    <scope>NUCLEOTIDE SEQUENCE</scope>
    <source>
        <strain evidence="1">D49</strain>
    </source>
</reference>
<proteinExistence type="predicted"/>
<dbReference type="AlphaFoldDB" id="A0A9P7GIW9"/>
<organism evidence="1 2">
    <name type="scientific">Sphagnurus paluster</name>
    <dbReference type="NCBI Taxonomy" id="117069"/>
    <lineage>
        <taxon>Eukaryota</taxon>
        <taxon>Fungi</taxon>
        <taxon>Dikarya</taxon>
        <taxon>Basidiomycota</taxon>
        <taxon>Agaricomycotina</taxon>
        <taxon>Agaricomycetes</taxon>
        <taxon>Agaricomycetidae</taxon>
        <taxon>Agaricales</taxon>
        <taxon>Tricholomatineae</taxon>
        <taxon>Lyophyllaceae</taxon>
        <taxon>Sphagnurus</taxon>
    </lineage>
</organism>
<gene>
    <name evidence="1" type="ORF">H0H81_004484</name>
</gene>